<accession>A0A2M4CAI6</accession>
<feature type="signal peptide" evidence="1">
    <location>
        <begin position="1"/>
        <end position="26"/>
    </location>
</feature>
<reference evidence="2" key="1">
    <citation type="submission" date="2018-01" db="EMBL/GenBank/DDBJ databases">
        <title>An insight into the sialome of Amazonian anophelines.</title>
        <authorList>
            <person name="Ribeiro J.M."/>
            <person name="Scarpassa V."/>
            <person name="Calvo E."/>
        </authorList>
    </citation>
    <scope>NUCLEOTIDE SEQUENCE</scope>
    <source>
        <tissue evidence="2">Salivary glands</tissue>
    </source>
</reference>
<dbReference type="AlphaFoldDB" id="A0A2M4CAI6"/>
<keyword evidence="1" id="KW-0732">Signal</keyword>
<organism evidence="2">
    <name type="scientific">Anopheles marajoara</name>
    <dbReference type="NCBI Taxonomy" id="58244"/>
    <lineage>
        <taxon>Eukaryota</taxon>
        <taxon>Metazoa</taxon>
        <taxon>Ecdysozoa</taxon>
        <taxon>Arthropoda</taxon>
        <taxon>Hexapoda</taxon>
        <taxon>Insecta</taxon>
        <taxon>Pterygota</taxon>
        <taxon>Neoptera</taxon>
        <taxon>Endopterygota</taxon>
        <taxon>Diptera</taxon>
        <taxon>Nematocera</taxon>
        <taxon>Culicoidea</taxon>
        <taxon>Culicidae</taxon>
        <taxon>Anophelinae</taxon>
        <taxon>Anopheles</taxon>
    </lineage>
</organism>
<evidence type="ECO:0000256" key="1">
    <source>
        <dbReference type="SAM" id="SignalP"/>
    </source>
</evidence>
<dbReference type="EMBL" id="GGFJ01013128">
    <property type="protein sequence ID" value="MBW62269.1"/>
    <property type="molecule type" value="Transcribed_RNA"/>
</dbReference>
<evidence type="ECO:0000313" key="2">
    <source>
        <dbReference type="EMBL" id="MBW62269.1"/>
    </source>
</evidence>
<name>A0A2M4CAI6_9DIPT</name>
<feature type="chain" id="PRO_5014831127" evidence="1">
    <location>
        <begin position="27"/>
        <end position="87"/>
    </location>
</feature>
<proteinExistence type="predicted"/>
<protein>
    <submittedName>
        <fullName evidence="2">Putative secreted protein</fullName>
    </submittedName>
</protein>
<sequence>MRCVIWCNSSPLVMVMMMVASRASSSCVIHHNGGPVQVLRVIQILHEVTVGNVYHAAAQIVGSGRLRGNHDAPHVQRGPILGALQYD</sequence>